<proteinExistence type="predicted"/>
<dbReference type="InterPro" id="IPR041661">
    <property type="entry name" value="ZN622/Rei1/Reh1_Znf-C2H2"/>
</dbReference>
<dbReference type="GO" id="GO:0030687">
    <property type="term" value="C:preribosome, large subunit precursor"/>
    <property type="evidence" value="ECO:0007669"/>
    <property type="project" value="TreeGrafter"/>
</dbReference>
<dbReference type="Proteomes" id="UP001305414">
    <property type="component" value="Unassembled WGS sequence"/>
</dbReference>
<dbReference type="EMBL" id="JAWHQM010000095">
    <property type="protein sequence ID" value="KAK5637164.1"/>
    <property type="molecule type" value="Genomic_DNA"/>
</dbReference>
<accession>A0AAN7UYM4</accession>
<name>A0AAN7UYM4_9PEZI</name>
<protein>
    <recommendedName>
        <fullName evidence="2">ZN622/Rei1/Reh1 zinc finger C2H2-type domain-containing protein</fullName>
    </recommendedName>
</protein>
<evidence type="ECO:0000313" key="4">
    <source>
        <dbReference type="Proteomes" id="UP001305414"/>
    </source>
</evidence>
<organism evidence="3 4">
    <name type="scientific">Xylaria bambusicola</name>
    <dbReference type="NCBI Taxonomy" id="326684"/>
    <lineage>
        <taxon>Eukaryota</taxon>
        <taxon>Fungi</taxon>
        <taxon>Dikarya</taxon>
        <taxon>Ascomycota</taxon>
        <taxon>Pezizomycotina</taxon>
        <taxon>Sordariomycetes</taxon>
        <taxon>Xylariomycetidae</taxon>
        <taxon>Xylariales</taxon>
        <taxon>Xylariaceae</taxon>
        <taxon>Xylaria</taxon>
    </lineage>
</organism>
<dbReference type="Pfam" id="PF12756">
    <property type="entry name" value="zf-C2H2_2"/>
    <property type="match status" value="1"/>
</dbReference>
<evidence type="ECO:0000313" key="3">
    <source>
        <dbReference type="EMBL" id="KAK5637164.1"/>
    </source>
</evidence>
<feature type="region of interest" description="Disordered" evidence="1">
    <location>
        <begin position="138"/>
        <end position="246"/>
    </location>
</feature>
<dbReference type="PANTHER" id="PTHR13182:SF8">
    <property type="entry name" value="CYTOPLASMIC 60S SUBUNIT BIOGENESIS FACTOR ZNF622"/>
    <property type="match status" value="1"/>
</dbReference>
<dbReference type="AlphaFoldDB" id="A0AAN7UYM4"/>
<dbReference type="GO" id="GO:0042273">
    <property type="term" value="P:ribosomal large subunit biogenesis"/>
    <property type="evidence" value="ECO:0007669"/>
    <property type="project" value="TreeGrafter"/>
</dbReference>
<feature type="compositionally biased region" description="Acidic residues" evidence="1">
    <location>
        <begin position="146"/>
        <end position="163"/>
    </location>
</feature>
<dbReference type="PANTHER" id="PTHR13182">
    <property type="entry name" value="ZINC FINGER PROTEIN 622"/>
    <property type="match status" value="1"/>
</dbReference>
<dbReference type="InterPro" id="IPR040025">
    <property type="entry name" value="Znf622/Rei1/Reh1"/>
</dbReference>
<comment type="caution">
    <text evidence="3">The sequence shown here is derived from an EMBL/GenBank/DDBJ whole genome shotgun (WGS) entry which is preliminary data.</text>
</comment>
<keyword evidence="4" id="KW-1185">Reference proteome</keyword>
<reference evidence="3 4" key="1">
    <citation type="submission" date="2023-10" db="EMBL/GenBank/DDBJ databases">
        <title>Draft genome sequence of Xylaria bambusicola isolate GMP-LS, the root and basal stem rot pathogen of sugarcane in Indonesia.</title>
        <authorList>
            <person name="Selvaraj P."/>
            <person name="Muralishankar V."/>
            <person name="Muruganantham S."/>
            <person name="Sp S."/>
            <person name="Haryani S."/>
            <person name="Lau K.J.X."/>
            <person name="Naqvi N.I."/>
        </authorList>
    </citation>
    <scope>NUCLEOTIDE SEQUENCE [LARGE SCALE GENOMIC DNA]</scope>
    <source>
        <strain evidence="3">GMP-LS</strain>
    </source>
</reference>
<evidence type="ECO:0000259" key="2">
    <source>
        <dbReference type="Pfam" id="PF12756"/>
    </source>
</evidence>
<gene>
    <name evidence="3" type="ORF">RRF57_012876</name>
</gene>
<evidence type="ECO:0000256" key="1">
    <source>
        <dbReference type="SAM" id="MobiDB-lite"/>
    </source>
</evidence>
<feature type="domain" description="ZN622/Rei1/Reh1 zinc finger C2H2-type" evidence="2">
    <location>
        <begin position="45"/>
        <end position="140"/>
    </location>
</feature>
<feature type="compositionally biased region" description="Basic and acidic residues" evidence="1">
    <location>
        <begin position="237"/>
        <end position="246"/>
    </location>
</feature>
<feature type="compositionally biased region" description="Polar residues" evidence="1">
    <location>
        <begin position="197"/>
        <end position="208"/>
    </location>
</feature>
<sequence length="330" mass="37008">MVVTTTTTSAIATTTPMNNLPSYDTGTSLTSSNESPVMDSFRPGHCLFCPTLSPTFPDSVIHMQKSHGLFVPHQDHLVVDLKALFKYLHLVIFGYRECIQCGTERATVQAVQQHMTGKGHCRFDIAAPGSEFAEFYDFSEPKDNKDDDDDEDYSEGDLEGEEAETGHEGKTATHLNRKPVLADEDSIRLPSGKIISKHSSLSRTGSSPSHKRRRPRTTTSQLEYSVAGPDEEATEGSGKESGVHDMRLLSKREKRERATVTHQLAKMSANDRNSLMHLSMSQQRSIIAIQLRHEEKVQKVERRRQGKIDRKGNKNLYAYWHTETPVYTCG</sequence>